<dbReference type="FunFam" id="3.40.50.80:FF:000010">
    <property type="entry name" value="Flavohemoprotein"/>
    <property type="match status" value="1"/>
</dbReference>
<dbReference type="InterPro" id="IPR012292">
    <property type="entry name" value="Globin/Proto"/>
</dbReference>
<comment type="cofactor">
    <cofactor evidence="1">
        <name>heme b</name>
        <dbReference type="ChEBI" id="CHEBI:60344"/>
    </cofactor>
</comment>
<gene>
    <name evidence="20" type="ORF">CDV56_106463</name>
</gene>
<keyword evidence="7" id="KW-0285">Flavoprotein</keyword>
<dbReference type="Proteomes" id="UP000215305">
    <property type="component" value="Unassembled WGS sequence"/>
</dbReference>
<evidence type="ECO:0000256" key="15">
    <source>
        <dbReference type="ARBA" id="ARBA00048649"/>
    </source>
</evidence>
<accession>A0A397GZ64</accession>
<evidence type="ECO:0000313" key="20">
    <source>
        <dbReference type="EMBL" id="RHZ56155.1"/>
    </source>
</evidence>
<dbReference type="Gene3D" id="2.40.30.10">
    <property type="entry name" value="Translation factors"/>
    <property type="match status" value="1"/>
</dbReference>
<dbReference type="InterPro" id="IPR001433">
    <property type="entry name" value="OxRdtase_FAD/NAD-bd"/>
</dbReference>
<name>A0A397GZ64_ASPTH</name>
<dbReference type="InterPro" id="IPR017938">
    <property type="entry name" value="Riboflavin_synthase-like_b-brl"/>
</dbReference>
<dbReference type="InterPro" id="IPR017927">
    <property type="entry name" value="FAD-bd_FR_type"/>
</dbReference>
<dbReference type="AlphaFoldDB" id="A0A397GZ64"/>
<evidence type="ECO:0000256" key="3">
    <source>
        <dbReference type="ARBA" id="ARBA00006401"/>
    </source>
</evidence>
<feature type="domain" description="Globin" evidence="18">
    <location>
        <begin position="44"/>
        <end position="181"/>
    </location>
</feature>
<keyword evidence="21" id="KW-1185">Reference proteome</keyword>
<dbReference type="GO" id="GO:0020037">
    <property type="term" value="F:heme binding"/>
    <property type="evidence" value="ECO:0007669"/>
    <property type="project" value="InterPro"/>
</dbReference>
<dbReference type="GO" id="GO:0019825">
    <property type="term" value="F:oxygen binding"/>
    <property type="evidence" value="ECO:0007669"/>
    <property type="project" value="InterPro"/>
</dbReference>
<evidence type="ECO:0000256" key="17">
    <source>
        <dbReference type="ARBA" id="ARBA00056398"/>
    </source>
</evidence>
<dbReference type="GO" id="GO:0009636">
    <property type="term" value="P:response to toxic substance"/>
    <property type="evidence" value="ECO:0007669"/>
    <property type="project" value="UniProtKB-KW"/>
</dbReference>
<dbReference type="EMBL" id="NKHU02000092">
    <property type="protein sequence ID" value="RHZ56155.1"/>
    <property type="molecule type" value="Genomic_DNA"/>
</dbReference>
<keyword evidence="9" id="KW-0274">FAD</keyword>
<dbReference type="FunFam" id="1.10.490.10:FF:000003">
    <property type="entry name" value="Flavohemoprotein"/>
    <property type="match status" value="1"/>
</dbReference>
<dbReference type="InterPro" id="IPR001709">
    <property type="entry name" value="Flavoprot_Pyr_Nucl_cyt_Rdtase"/>
</dbReference>
<dbReference type="VEuPathDB" id="FungiDB:CDV56_106463"/>
<evidence type="ECO:0000256" key="11">
    <source>
        <dbReference type="ARBA" id="ARBA00023002"/>
    </source>
</evidence>
<keyword evidence="5" id="KW-0216">Detoxification</keyword>
<evidence type="ECO:0000256" key="6">
    <source>
        <dbReference type="ARBA" id="ARBA00022617"/>
    </source>
</evidence>
<dbReference type="GO" id="GO:0071949">
    <property type="term" value="F:FAD binding"/>
    <property type="evidence" value="ECO:0007669"/>
    <property type="project" value="TreeGrafter"/>
</dbReference>
<dbReference type="STRING" id="41047.A0A397GZ64"/>
<evidence type="ECO:0000256" key="2">
    <source>
        <dbReference type="ARBA" id="ARBA00001974"/>
    </source>
</evidence>
<keyword evidence="11" id="KW-0560">Oxidoreductase</keyword>
<evidence type="ECO:0000256" key="16">
    <source>
        <dbReference type="ARBA" id="ARBA00049433"/>
    </source>
</evidence>
<dbReference type="PROSITE" id="PS51384">
    <property type="entry name" value="FAD_FR"/>
    <property type="match status" value="1"/>
</dbReference>
<evidence type="ECO:0000256" key="10">
    <source>
        <dbReference type="ARBA" id="ARBA00022857"/>
    </source>
</evidence>
<comment type="catalytic activity">
    <reaction evidence="15">
        <text>2 nitric oxide + NADH + 2 O2 = 2 nitrate + NAD(+) + H(+)</text>
        <dbReference type="Rhea" id="RHEA:19469"/>
        <dbReference type="ChEBI" id="CHEBI:15378"/>
        <dbReference type="ChEBI" id="CHEBI:15379"/>
        <dbReference type="ChEBI" id="CHEBI:16480"/>
        <dbReference type="ChEBI" id="CHEBI:17632"/>
        <dbReference type="ChEBI" id="CHEBI:57540"/>
        <dbReference type="ChEBI" id="CHEBI:57945"/>
        <dbReference type="EC" id="1.14.12.17"/>
    </reaction>
</comment>
<proteinExistence type="inferred from homology"/>
<dbReference type="GO" id="GO:0046872">
    <property type="term" value="F:metal ion binding"/>
    <property type="evidence" value="ECO:0007669"/>
    <property type="project" value="UniProtKB-KW"/>
</dbReference>
<evidence type="ECO:0000256" key="5">
    <source>
        <dbReference type="ARBA" id="ARBA00022575"/>
    </source>
</evidence>
<dbReference type="NCBIfam" id="NF009805">
    <property type="entry name" value="PRK13289.1"/>
    <property type="match status" value="1"/>
</dbReference>
<comment type="cofactor">
    <cofactor evidence="2">
        <name>FAD</name>
        <dbReference type="ChEBI" id="CHEBI:57692"/>
    </cofactor>
</comment>
<evidence type="ECO:0000256" key="4">
    <source>
        <dbReference type="ARBA" id="ARBA00012229"/>
    </source>
</evidence>
<evidence type="ECO:0000256" key="9">
    <source>
        <dbReference type="ARBA" id="ARBA00022827"/>
    </source>
</evidence>
<dbReference type="OrthoDB" id="436496at2759"/>
<protein>
    <recommendedName>
        <fullName evidence="4">nitric oxide dioxygenase</fullName>
        <ecNumber evidence="4">1.14.12.17</ecNumber>
    </recommendedName>
</protein>
<dbReference type="GO" id="GO:0046210">
    <property type="term" value="P:nitric oxide catabolic process"/>
    <property type="evidence" value="ECO:0007669"/>
    <property type="project" value="TreeGrafter"/>
</dbReference>
<evidence type="ECO:0000259" key="19">
    <source>
        <dbReference type="PROSITE" id="PS51384"/>
    </source>
</evidence>
<dbReference type="Gene3D" id="1.10.490.10">
    <property type="entry name" value="Globins"/>
    <property type="match status" value="1"/>
</dbReference>
<dbReference type="GO" id="GO:0071500">
    <property type="term" value="P:cellular response to nitrosative stress"/>
    <property type="evidence" value="ECO:0007669"/>
    <property type="project" value="TreeGrafter"/>
</dbReference>
<dbReference type="EC" id="1.14.12.17" evidence="4"/>
<dbReference type="PRINTS" id="PR00371">
    <property type="entry name" value="FPNCR"/>
</dbReference>
<dbReference type="RefSeq" id="XP_026614587.1">
    <property type="nucleotide sequence ID" value="XM_026760082.1"/>
</dbReference>
<evidence type="ECO:0000313" key="21">
    <source>
        <dbReference type="Proteomes" id="UP000215305"/>
    </source>
</evidence>
<evidence type="ECO:0000256" key="12">
    <source>
        <dbReference type="ARBA" id="ARBA00023004"/>
    </source>
</evidence>
<evidence type="ECO:0000256" key="7">
    <source>
        <dbReference type="ARBA" id="ARBA00022630"/>
    </source>
</evidence>
<keyword evidence="10" id="KW-0521">NADP</keyword>
<keyword evidence="13" id="KW-0520">NAD</keyword>
<dbReference type="PROSITE" id="PS01033">
    <property type="entry name" value="GLOBIN"/>
    <property type="match status" value="1"/>
</dbReference>
<organism evidence="20 21">
    <name type="scientific">Aspergillus thermomutatus</name>
    <name type="common">Neosartorya pseudofischeri</name>
    <dbReference type="NCBI Taxonomy" id="41047"/>
    <lineage>
        <taxon>Eukaryota</taxon>
        <taxon>Fungi</taxon>
        <taxon>Dikarya</taxon>
        <taxon>Ascomycota</taxon>
        <taxon>Pezizomycotina</taxon>
        <taxon>Eurotiomycetes</taxon>
        <taxon>Eurotiomycetidae</taxon>
        <taxon>Eurotiales</taxon>
        <taxon>Aspergillaceae</taxon>
        <taxon>Aspergillus</taxon>
        <taxon>Aspergillus subgen. Fumigati</taxon>
    </lineage>
</organism>
<evidence type="ECO:0000256" key="13">
    <source>
        <dbReference type="ARBA" id="ARBA00023027"/>
    </source>
</evidence>
<evidence type="ECO:0000259" key="18">
    <source>
        <dbReference type="PROSITE" id="PS01033"/>
    </source>
</evidence>
<keyword evidence="8" id="KW-0479">Metal-binding</keyword>
<dbReference type="InterPro" id="IPR009050">
    <property type="entry name" value="Globin-like_sf"/>
</dbReference>
<dbReference type="Gene3D" id="3.40.50.80">
    <property type="entry name" value="Nucleotide-binding domain of ferredoxin-NADP reductase (FNR) module"/>
    <property type="match status" value="1"/>
</dbReference>
<dbReference type="GeneID" id="38128437"/>
<dbReference type="SUPFAM" id="SSF52343">
    <property type="entry name" value="Ferredoxin reductase-like, C-terminal NADP-linked domain"/>
    <property type="match status" value="1"/>
</dbReference>
<dbReference type="GO" id="GO:0008941">
    <property type="term" value="F:nitric oxide dioxygenase NAD(P)H activity"/>
    <property type="evidence" value="ECO:0007669"/>
    <property type="project" value="UniProtKB-EC"/>
</dbReference>
<dbReference type="CDD" id="cd06184">
    <property type="entry name" value="flavohem_like_fad_nad_binding"/>
    <property type="match status" value="1"/>
</dbReference>
<dbReference type="SUPFAM" id="SSF63380">
    <property type="entry name" value="Riboflavin synthase domain-like"/>
    <property type="match status" value="1"/>
</dbReference>
<comment type="function">
    <text evidence="17">In the presence of oxygen and NADH, it has NADH oxidase activity, which leads to the generation of superoxide and H(2)O(2). Under anaerobic conditions, it also exhibits nitric oxide reductase and FAD reductase activities. However, all these reactions are much lower than NOD activity.</text>
</comment>
<dbReference type="SUPFAM" id="SSF46458">
    <property type="entry name" value="Globin-like"/>
    <property type="match status" value="1"/>
</dbReference>
<dbReference type="FunFam" id="2.40.30.10:FF:000034">
    <property type="entry name" value="Flavohemoprotein"/>
    <property type="match status" value="1"/>
</dbReference>
<keyword evidence="12" id="KW-0408">Iron</keyword>
<dbReference type="InterPro" id="IPR039261">
    <property type="entry name" value="FNR_nucleotide-bd"/>
</dbReference>
<comment type="caution">
    <text evidence="20">The sequence shown here is derived from an EMBL/GenBank/DDBJ whole genome shotgun (WGS) entry which is preliminary data.</text>
</comment>
<comment type="similarity">
    <text evidence="3">In the C-terminal section; belongs to the flavoprotein pyridine nucleotide cytochrome reductase family.</text>
</comment>
<evidence type="ECO:0000256" key="8">
    <source>
        <dbReference type="ARBA" id="ARBA00022723"/>
    </source>
</evidence>
<dbReference type="CDD" id="cd08922">
    <property type="entry name" value="FHb-globin"/>
    <property type="match status" value="1"/>
</dbReference>
<evidence type="ECO:0000256" key="14">
    <source>
        <dbReference type="ARBA" id="ARBA00023128"/>
    </source>
</evidence>
<comment type="catalytic activity">
    <reaction evidence="16">
        <text>2 nitric oxide + NADPH + 2 O2 = 2 nitrate + NADP(+) + H(+)</text>
        <dbReference type="Rhea" id="RHEA:19465"/>
        <dbReference type="ChEBI" id="CHEBI:15378"/>
        <dbReference type="ChEBI" id="CHEBI:15379"/>
        <dbReference type="ChEBI" id="CHEBI:16480"/>
        <dbReference type="ChEBI" id="CHEBI:17632"/>
        <dbReference type="ChEBI" id="CHEBI:57783"/>
        <dbReference type="ChEBI" id="CHEBI:58349"/>
        <dbReference type="EC" id="1.14.12.17"/>
    </reaction>
</comment>
<feature type="domain" description="FAD-binding FR-type" evidence="19">
    <location>
        <begin position="191"/>
        <end position="308"/>
    </location>
</feature>
<reference evidence="20" key="1">
    <citation type="submission" date="2018-08" db="EMBL/GenBank/DDBJ databases">
        <title>Draft genome sequence of azole-resistant Aspergillus thermomutatus (Neosartorya pseudofischeri) strain HMR AF 39, isolated from a human nasal aspirate.</title>
        <authorList>
            <person name="Parent-Michaud M."/>
            <person name="Dufresne P.J."/>
            <person name="Fournier E."/>
            <person name="Martineau C."/>
            <person name="Moreira S."/>
            <person name="Perkins V."/>
            <person name="De Repentigny L."/>
            <person name="Dufresne S.F."/>
        </authorList>
    </citation>
    <scope>NUCLEOTIDE SEQUENCE [LARGE SCALE GENOMIC DNA]</scope>
    <source>
        <strain evidence="20">HMR AF 39</strain>
    </source>
</reference>
<evidence type="ECO:0000256" key="1">
    <source>
        <dbReference type="ARBA" id="ARBA00001970"/>
    </source>
</evidence>
<keyword evidence="6" id="KW-0349">Heme</keyword>
<dbReference type="Pfam" id="PF00042">
    <property type="entry name" value="Globin"/>
    <property type="match status" value="1"/>
</dbReference>
<keyword evidence="14" id="KW-0496">Mitochondrion</keyword>
<dbReference type="PANTHER" id="PTHR43396:SF3">
    <property type="entry name" value="FLAVOHEMOPROTEIN"/>
    <property type="match status" value="1"/>
</dbReference>
<dbReference type="Pfam" id="PF00175">
    <property type="entry name" value="NAD_binding_1"/>
    <property type="match status" value="1"/>
</dbReference>
<dbReference type="InterPro" id="IPR000971">
    <property type="entry name" value="Globin"/>
</dbReference>
<sequence length="457" mass="50431">MDRRVAIASQVAIAAVAGYCIYRAFNAQQQQPSLKEAAPSSAAPLTPKQIEIIKATVPVLQEHGTAVTTAFYRNMLTEHPGLNNVFNTANQVNGHQARALAGALFAYASHIDDLGALGPAVELICNKHASLYIQPDDYKIVGKYLLEAMKEVLGDACTDDILDAWAAAYWALANIMIDREGSLYKQSQGWTNWRQFRVAKKVRESDEIISFYLTPVDGKPLPSFKPGQYISVRVDVPELKYPQARQYSLSDTPRSDYYRISVKKESGLNPRAPGAKQHPGYVSNILHDVTKEGDLVEVSHPCGDFFLSSTEASHPVVLLSAGVGVTPLMSILNTITDSASSQRKIHFVHGSRSSQARAFKDHVQALEKKFPNLQVTFFTSAPSDHDQPGVDYHHMGRIDLEKLDPSADLHLNDPRTEFYICGPESFMTQMEDSLKARGVGDDRIKMELFGTGGVPRN</sequence>
<dbReference type="PANTHER" id="PTHR43396">
    <property type="entry name" value="FLAVOHEMOPROTEIN"/>
    <property type="match status" value="1"/>
</dbReference>